<gene>
    <name evidence="7" type="ORF">Taro_020754</name>
</gene>
<dbReference type="GO" id="GO:0005546">
    <property type="term" value="F:phosphatidylinositol-4,5-bisphosphate binding"/>
    <property type="evidence" value="ECO:0007669"/>
    <property type="project" value="InterPro"/>
</dbReference>
<accession>A0A843UX66</accession>
<feature type="transmembrane region" description="Helical" evidence="5">
    <location>
        <begin position="21"/>
        <end position="39"/>
    </location>
</feature>
<dbReference type="InterPro" id="IPR046364">
    <property type="entry name" value="Exo70_C"/>
</dbReference>
<keyword evidence="2 3" id="KW-0813">Transport</keyword>
<dbReference type="GO" id="GO:0006887">
    <property type="term" value="P:exocytosis"/>
    <property type="evidence" value="ECO:0007669"/>
    <property type="project" value="UniProtKB-KW"/>
</dbReference>
<dbReference type="PANTHER" id="PTHR12542:SF142">
    <property type="entry name" value="EXOCYST SUBUNIT EXO70 FAMILY PROTEIN"/>
    <property type="match status" value="1"/>
</dbReference>
<dbReference type="OrthoDB" id="1922221at2759"/>
<keyword evidence="5" id="KW-1133">Transmembrane helix</keyword>
<dbReference type="Gene3D" id="1.20.1280.170">
    <property type="entry name" value="Exocyst complex component Exo70"/>
    <property type="match status" value="1"/>
</dbReference>
<comment type="similarity">
    <text evidence="1 3">Belongs to the EXO70 family.</text>
</comment>
<evidence type="ECO:0000313" key="7">
    <source>
        <dbReference type="EMBL" id="MQL88195.1"/>
    </source>
</evidence>
<evidence type="ECO:0000256" key="3">
    <source>
        <dbReference type="RuleBase" id="RU365026"/>
    </source>
</evidence>
<reference evidence="7" key="1">
    <citation type="submission" date="2017-07" db="EMBL/GenBank/DDBJ databases">
        <title>Taro Niue Genome Assembly and Annotation.</title>
        <authorList>
            <person name="Atibalentja N."/>
            <person name="Keating K."/>
            <person name="Fields C.J."/>
        </authorList>
    </citation>
    <scope>NUCLEOTIDE SEQUENCE</scope>
    <source>
        <strain evidence="7">Niue_2</strain>
        <tissue evidence="7">Leaf</tissue>
    </source>
</reference>
<evidence type="ECO:0000313" key="8">
    <source>
        <dbReference type="Proteomes" id="UP000652761"/>
    </source>
</evidence>
<keyword evidence="3" id="KW-0653">Protein transport</keyword>
<protein>
    <recommendedName>
        <fullName evidence="3">Exocyst subunit Exo70 family protein</fullName>
    </recommendedName>
</protein>
<dbReference type="PANTHER" id="PTHR12542">
    <property type="entry name" value="EXOCYST COMPLEX PROTEIN EXO70"/>
    <property type="match status" value="1"/>
</dbReference>
<dbReference type="GO" id="GO:0000145">
    <property type="term" value="C:exocyst"/>
    <property type="evidence" value="ECO:0007669"/>
    <property type="project" value="InterPro"/>
</dbReference>
<dbReference type="AlphaFoldDB" id="A0A843UX66"/>
<dbReference type="SUPFAM" id="SSF74788">
    <property type="entry name" value="Cullin repeat-like"/>
    <property type="match status" value="1"/>
</dbReference>
<feature type="domain" description="Exocyst complex subunit Exo70 C-terminal" evidence="6">
    <location>
        <begin position="377"/>
        <end position="743"/>
    </location>
</feature>
<keyword evidence="5" id="KW-0472">Membrane</keyword>
<dbReference type="GO" id="GO:0015031">
    <property type="term" value="P:protein transport"/>
    <property type="evidence" value="ECO:0007669"/>
    <property type="project" value="UniProtKB-KW"/>
</dbReference>
<keyword evidence="8" id="KW-1185">Reference proteome</keyword>
<evidence type="ECO:0000256" key="5">
    <source>
        <dbReference type="SAM" id="Phobius"/>
    </source>
</evidence>
<dbReference type="Pfam" id="PF03081">
    <property type="entry name" value="Exo70_C"/>
    <property type="match status" value="1"/>
</dbReference>
<sequence>MVATLVPVATRFGMASKLVDAFCKATTVFDMFWLLWWFYVGCWAMKVLADFGVVYAGVVQTCNTSSRVVESFELVLPRVAVLDPPFTSSSATMEAAAANGEDRVIAAAQQIVKSLGTSMNVKEDMILILSSFDNRLSAITDLLSGGGGGCGGGPRCAGRLESRLDAAEKVISRWGNSSSATARGFAFIPWEDSPDEAAEYLAAVDGVISLTEEEESADETEVLDRAEGVLQMAMDRLEDEFRHIMIQNTVPFDAARLLGSIRSMSLSFAAGGGEEIEDYESSVGEEDHEAYLEEGSAGGSLSEDLRGVEPVRPEAVPHLKSIAERMIRARYEKECCQVYSSVRRDVLDECLAILGIEKMSIEEVQRIQWNDLDEKMKKWIQAVKVVFQAMLLGEKQLCDQIFEVSPVIGEVCFTETAKGCVMQLLNFAEAVAIGQRSPEKLFRILDMYDALSNVMPDLQVRFPEEPREFLCSEAELILKRLGDAARGTLAEFENAVKREASRKLLQFGDIHPLTRYVMNYVKLLVDYSGTLNVLIGESETESGDVPEVNNDDDSRRAGSMSPLARHVLSTISYLESNLEEKSKLYEDSGLQYVFLMNNILYMVQKVKDSELGTTLGDDWVRNHRSQIRRHARSYLRSSWIKVLSYLRDEGIGVGGSSSNVSKVALKERFKNFNMAFEELYRNQITWKVPDHQLREELRISISEMVLPAYRSFMGRFGSHLEGARHAAKYIKYTPEDLENYLLDLFEGMSGPSNHPRRKLSS</sequence>
<evidence type="ECO:0000256" key="2">
    <source>
        <dbReference type="ARBA" id="ARBA00022448"/>
    </source>
</evidence>
<dbReference type="InterPro" id="IPR004140">
    <property type="entry name" value="Exo70"/>
</dbReference>
<comment type="caution">
    <text evidence="7">The sequence shown here is derived from an EMBL/GenBank/DDBJ whole genome shotgun (WGS) entry which is preliminary data.</text>
</comment>
<evidence type="ECO:0000256" key="4">
    <source>
        <dbReference type="SAM" id="MobiDB-lite"/>
    </source>
</evidence>
<dbReference type="FunFam" id="1.20.1280.170:FF:000003">
    <property type="entry name" value="Exocyst subunit Exo70 family protein"/>
    <property type="match status" value="1"/>
</dbReference>
<feature type="region of interest" description="Disordered" evidence="4">
    <location>
        <begin position="540"/>
        <end position="559"/>
    </location>
</feature>
<evidence type="ECO:0000256" key="1">
    <source>
        <dbReference type="ARBA" id="ARBA00006756"/>
    </source>
</evidence>
<organism evidence="7 8">
    <name type="scientific">Colocasia esculenta</name>
    <name type="common">Wild taro</name>
    <name type="synonym">Arum esculentum</name>
    <dbReference type="NCBI Taxonomy" id="4460"/>
    <lineage>
        <taxon>Eukaryota</taxon>
        <taxon>Viridiplantae</taxon>
        <taxon>Streptophyta</taxon>
        <taxon>Embryophyta</taxon>
        <taxon>Tracheophyta</taxon>
        <taxon>Spermatophyta</taxon>
        <taxon>Magnoliopsida</taxon>
        <taxon>Liliopsida</taxon>
        <taxon>Araceae</taxon>
        <taxon>Aroideae</taxon>
        <taxon>Colocasieae</taxon>
        <taxon>Colocasia</taxon>
    </lineage>
</organism>
<keyword evidence="5" id="KW-0812">Transmembrane</keyword>
<proteinExistence type="inferred from homology"/>
<dbReference type="Pfam" id="PF20669">
    <property type="entry name" value="Exo70_N"/>
    <property type="match status" value="1"/>
</dbReference>
<dbReference type="Proteomes" id="UP000652761">
    <property type="component" value="Unassembled WGS sequence"/>
</dbReference>
<comment type="function">
    <text evidence="3">Component of the exocyst complex.</text>
</comment>
<keyword evidence="3" id="KW-0268">Exocytosis</keyword>
<dbReference type="InterPro" id="IPR016159">
    <property type="entry name" value="Cullin_repeat-like_dom_sf"/>
</dbReference>
<dbReference type="EMBL" id="NMUH01001038">
    <property type="protein sequence ID" value="MQL88195.1"/>
    <property type="molecule type" value="Genomic_DNA"/>
</dbReference>
<name>A0A843UX66_COLES</name>
<evidence type="ECO:0000259" key="6">
    <source>
        <dbReference type="Pfam" id="PF03081"/>
    </source>
</evidence>